<dbReference type="SUPFAM" id="SSF52266">
    <property type="entry name" value="SGNH hydrolase"/>
    <property type="match status" value="1"/>
</dbReference>
<comment type="caution">
    <text evidence="2">The sequence shown here is derived from an EMBL/GenBank/DDBJ whole genome shotgun (WGS) entry which is preliminary data.</text>
</comment>
<organism evidence="2 3">
    <name type="scientific">Haloferax namakaokahaiae</name>
    <dbReference type="NCBI Taxonomy" id="1748331"/>
    <lineage>
        <taxon>Archaea</taxon>
        <taxon>Methanobacteriati</taxon>
        <taxon>Methanobacteriota</taxon>
        <taxon>Stenosarchaea group</taxon>
        <taxon>Halobacteria</taxon>
        <taxon>Halobacteriales</taxon>
        <taxon>Haloferacaceae</taxon>
        <taxon>Haloferax</taxon>
    </lineage>
</organism>
<gene>
    <name evidence="2" type="ORF">ACFQJC_06420</name>
</gene>
<feature type="domain" description="SGNH hydrolase-type esterase" evidence="1">
    <location>
        <begin position="159"/>
        <end position="332"/>
    </location>
</feature>
<evidence type="ECO:0000313" key="3">
    <source>
        <dbReference type="Proteomes" id="UP001596481"/>
    </source>
</evidence>
<accession>A0ABD5ZDC7</accession>
<sequence>MLHDEIKFHNVRALQRVRPREGLRLLRVPEGVRSDLNTGAQTRMCHPAGTEIRFVPEETVRITLSSKERDSLVRVFWGDFQATGAEFTLGPDPKTVELTFPDRLTNLDPESTGSMRYAPEVCRLVFPGDHRGGHIYYHGVEGKRRPPTDGEVPRLRYLAYGTSITEGEAPSAEMLTYVNQAARRLGADPINLGSCGTAFCDPAMATHIANRGDWDVATLSLSVNMVNRFSPAEFRERAASMVETVADANPDTPIACITLFPHVREYKRNHEEAALSETFREVLREVVAECGYDNVHLVEGPDLLPTASGLTTDLVHPGDDAMIRMGEHLARELEPLLRTD</sequence>
<dbReference type="InterPro" id="IPR013830">
    <property type="entry name" value="SGNH_hydro"/>
</dbReference>
<dbReference type="Gene3D" id="3.40.50.1110">
    <property type="entry name" value="SGNH hydrolase"/>
    <property type="match status" value="1"/>
</dbReference>
<dbReference type="RefSeq" id="WP_390222467.1">
    <property type="nucleotide sequence ID" value="NZ_JBHTAA010000002.1"/>
</dbReference>
<dbReference type="AlphaFoldDB" id="A0ABD5ZDC7"/>
<dbReference type="InterPro" id="IPR036514">
    <property type="entry name" value="SGNH_hydro_sf"/>
</dbReference>
<evidence type="ECO:0000259" key="1">
    <source>
        <dbReference type="Pfam" id="PF14606"/>
    </source>
</evidence>
<reference evidence="2 3" key="1">
    <citation type="journal article" date="2019" name="Int. J. Syst. Evol. Microbiol.">
        <title>The Global Catalogue of Microorganisms (GCM) 10K type strain sequencing project: providing services to taxonomists for standard genome sequencing and annotation.</title>
        <authorList>
            <consortium name="The Broad Institute Genomics Platform"/>
            <consortium name="The Broad Institute Genome Sequencing Center for Infectious Disease"/>
            <person name="Wu L."/>
            <person name="Ma J."/>
        </authorList>
    </citation>
    <scope>NUCLEOTIDE SEQUENCE [LARGE SCALE GENOMIC DNA]</scope>
    <source>
        <strain evidence="2 3">DSM 29988</strain>
    </source>
</reference>
<name>A0ABD5ZDC7_9EURY</name>
<keyword evidence="2" id="KW-0378">Hydrolase</keyword>
<dbReference type="Pfam" id="PF14606">
    <property type="entry name" value="Lipase_GDSL_3"/>
    <property type="match status" value="1"/>
</dbReference>
<evidence type="ECO:0000313" key="2">
    <source>
        <dbReference type="EMBL" id="MFC7203141.1"/>
    </source>
</evidence>
<keyword evidence="3" id="KW-1185">Reference proteome</keyword>
<protein>
    <submittedName>
        <fullName evidence="2">SGNH/GDSL hydrolase family protein</fullName>
    </submittedName>
</protein>
<dbReference type="Proteomes" id="UP001596481">
    <property type="component" value="Unassembled WGS sequence"/>
</dbReference>
<dbReference type="GO" id="GO:0016787">
    <property type="term" value="F:hydrolase activity"/>
    <property type="evidence" value="ECO:0007669"/>
    <property type="project" value="UniProtKB-KW"/>
</dbReference>
<proteinExistence type="predicted"/>
<dbReference type="EMBL" id="JBHTAA010000002">
    <property type="protein sequence ID" value="MFC7203141.1"/>
    <property type="molecule type" value="Genomic_DNA"/>
</dbReference>